<dbReference type="AlphaFoldDB" id="A0A9Q3GH58"/>
<keyword evidence="3" id="KW-1185">Reference proteome</keyword>
<accession>A0A9Q3GH58</accession>
<organism evidence="2 3">
    <name type="scientific">Austropuccinia psidii MF-1</name>
    <dbReference type="NCBI Taxonomy" id="1389203"/>
    <lineage>
        <taxon>Eukaryota</taxon>
        <taxon>Fungi</taxon>
        <taxon>Dikarya</taxon>
        <taxon>Basidiomycota</taxon>
        <taxon>Pucciniomycotina</taxon>
        <taxon>Pucciniomycetes</taxon>
        <taxon>Pucciniales</taxon>
        <taxon>Sphaerophragmiaceae</taxon>
        <taxon>Austropuccinia</taxon>
    </lineage>
</organism>
<sequence>MLTTVQRQRRKYMPLKKVPEEESPTEYSESESMVYAIIKHSDEDQDPKEQFLVEHQGETQLEIQDVNLEAAMPQDTPNDNKLKHTQDA</sequence>
<feature type="region of interest" description="Disordered" evidence="1">
    <location>
        <begin position="1"/>
        <end position="30"/>
    </location>
</feature>
<evidence type="ECO:0000313" key="3">
    <source>
        <dbReference type="Proteomes" id="UP000765509"/>
    </source>
</evidence>
<protein>
    <submittedName>
        <fullName evidence="2">Uncharacterized protein</fullName>
    </submittedName>
</protein>
<reference evidence="2" key="1">
    <citation type="submission" date="2021-03" db="EMBL/GenBank/DDBJ databases">
        <title>Draft genome sequence of rust myrtle Austropuccinia psidii MF-1, a brazilian biotype.</title>
        <authorList>
            <person name="Quecine M.C."/>
            <person name="Pachon D.M.R."/>
            <person name="Bonatelli M.L."/>
            <person name="Correr F.H."/>
            <person name="Franceschini L.M."/>
            <person name="Leite T.F."/>
            <person name="Margarido G.R.A."/>
            <person name="Almeida C.A."/>
            <person name="Ferrarezi J.A."/>
            <person name="Labate C.A."/>
        </authorList>
    </citation>
    <scope>NUCLEOTIDE SEQUENCE</scope>
    <source>
        <strain evidence="2">MF-1</strain>
    </source>
</reference>
<dbReference type="Proteomes" id="UP000765509">
    <property type="component" value="Unassembled WGS sequence"/>
</dbReference>
<dbReference type="EMBL" id="AVOT02001510">
    <property type="protein sequence ID" value="MBW0467186.1"/>
    <property type="molecule type" value="Genomic_DNA"/>
</dbReference>
<evidence type="ECO:0000313" key="2">
    <source>
        <dbReference type="EMBL" id="MBW0467186.1"/>
    </source>
</evidence>
<proteinExistence type="predicted"/>
<evidence type="ECO:0000256" key="1">
    <source>
        <dbReference type="SAM" id="MobiDB-lite"/>
    </source>
</evidence>
<name>A0A9Q3GH58_9BASI</name>
<gene>
    <name evidence="2" type="ORF">O181_006901</name>
</gene>
<comment type="caution">
    <text evidence="2">The sequence shown here is derived from an EMBL/GenBank/DDBJ whole genome shotgun (WGS) entry which is preliminary data.</text>
</comment>